<dbReference type="InParanoid" id="A0A0H2RVT6"/>
<protein>
    <recommendedName>
        <fullName evidence="2">DUF6533 domain-containing protein</fullName>
    </recommendedName>
</protein>
<feature type="transmembrane region" description="Helical" evidence="1">
    <location>
        <begin position="112"/>
        <end position="131"/>
    </location>
</feature>
<keyword evidence="1" id="KW-1133">Transmembrane helix</keyword>
<accession>A0A0H2RVT6</accession>
<dbReference type="Pfam" id="PF20151">
    <property type="entry name" value="DUF6533"/>
    <property type="match status" value="1"/>
</dbReference>
<organism evidence="3 4">
    <name type="scientific">Schizopora paradoxa</name>
    <dbReference type="NCBI Taxonomy" id="27342"/>
    <lineage>
        <taxon>Eukaryota</taxon>
        <taxon>Fungi</taxon>
        <taxon>Dikarya</taxon>
        <taxon>Basidiomycota</taxon>
        <taxon>Agaricomycotina</taxon>
        <taxon>Agaricomycetes</taxon>
        <taxon>Hymenochaetales</taxon>
        <taxon>Schizoporaceae</taxon>
        <taxon>Schizopora</taxon>
    </lineage>
</organism>
<feature type="transmembrane region" description="Helical" evidence="1">
    <location>
        <begin position="138"/>
        <end position="158"/>
    </location>
</feature>
<sequence>MDWPQYRNIVGSCLWSQLITLCRSLEKRYKFASDCRRAMSVEDLSTNVDQYYILASSAVFLYDFAITFPQEIEYLWSSKLKLVNVLVIALRYLTALGYVPVLVLTFAPIINARWQLSVGTTVTFLVIRLYAIYDKRRWILYVTFPFGMLSILLSSLAIGTATVGPFGEVGPDGQVDPPSCFALPNFNTDDSPMLYELSYISVILFDTLVFFLAALKTGRMYSQSQLYGSHSSIVSILLRDGTKQHVNDEQHNKFRHIYALYSRVGRKNQRGLGHIRCELRY</sequence>
<dbReference type="InterPro" id="IPR045340">
    <property type="entry name" value="DUF6533"/>
</dbReference>
<evidence type="ECO:0000259" key="2">
    <source>
        <dbReference type="Pfam" id="PF20151"/>
    </source>
</evidence>
<proteinExistence type="predicted"/>
<gene>
    <name evidence="3" type="ORF">SCHPADRAFT_901697</name>
</gene>
<keyword evidence="4" id="KW-1185">Reference proteome</keyword>
<dbReference type="OrthoDB" id="3242409at2759"/>
<keyword evidence="1" id="KW-0472">Membrane</keyword>
<feature type="transmembrane region" description="Helical" evidence="1">
    <location>
        <begin position="197"/>
        <end position="215"/>
    </location>
</feature>
<dbReference type="AlphaFoldDB" id="A0A0H2RVT6"/>
<name>A0A0H2RVT6_9AGAM</name>
<evidence type="ECO:0000313" key="3">
    <source>
        <dbReference type="EMBL" id="KLO16165.1"/>
    </source>
</evidence>
<evidence type="ECO:0000313" key="4">
    <source>
        <dbReference type="Proteomes" id="UP000053477"/>
    </source>
</evidence>
<evidence type="ECO:0000256" key="1">
    <source>
        <dbReference type="SAM" id="Phobius"/>
    </source>
</evidence>
<dbReference type="EMBL" id="KQ085919">
    <property type="protein sequence ID" value="KLO16165.1"/>
    <property type="molecule type" value="Genomic_DNA"/>
</dbReference>
<feature type="domain" description="DUF6533" evidence="2">
    <location>
        <begin position="51"/>
        <end position="94"/>
    </location>
</feature>
<keyword evidence="1" id="KW-0812">Transmembrane</keyword>
<reference evidence="3 4" key="1">
    <citation type="submission" date="2015-04" db="EMBL/GenBank/DDBJ databases">
        <title>Complete genome sequence of Schizopora paradoxa KUC8140, a cosmopolitan wood degrader in East Asia.</title>
        <authorList>
            <consortium name="DOE Joint Genome Institute"/>
            <person name="Min B."/>
            <person name="Park H."/>
            <person name="Jang Y."/>
            <person name="Kim J.-J."/>
            <person name="Kim K.H."/>
            <person name="Pangilinan J."/>
            <person name="Lipzen A."/>
            <person name="Riley R."/>
            <person name="Grigoriev I.V."/>
            <person name="Spatafora J.W."/>
            <person name="Choi I.-G."/>
        </authorList>
    </citation>
    <scope>NUCLEOTIDE SEQUENCE [LARGE SCALE GENOMIC DNA]</scope>
    <source>
        <strain evidence="3 4">KUC8140</strain>
    </source>
</reference>
<feature type="transmembrane region" description="Helical" evidence="1">
    <location>
        <begin position="82"/>
        <end position="106"/>
    </location>
</feature>
<dbReference type="Proteomes" id="UP000053477">
    <property type="component" value="Unassembled WGS sequence"/>
</dbReference>